<protein>
    <submittedName>
        <fullName evidence="4">Uncharacterized protein</fullName>
    </submittedName>
</protein>
<keyword evidence="2" id="KW-0472">Membrane</keyword>
<evidence type="ECO:0000256" key="2">
    <source>
        <dbReference type="SAM" id="Phobius"/>
    </source>
</evidence>
<feature type="compositionally biased region" description="Polar residues" evidence="1">
    <location>
        <begin position="56"/>
        <end position="86"/>
    </location>
</feature>
<feature type="region of interest" description="Disordered" evidence="1">
    <location>
        <begin position="32"/>
        <end position="97"/>
    </location>
</feature>
<evidence type="ECO:0000313" key="4">
    <source>
        <dbReference type="EMBL" id="CAE0471556.1"/>
    </source>
</evidence>
<gene>
    <name evidence="4" type="ORF">CDEB00056_LOCUS16409</name>
</gene>
<feature type="signal peptide" evidence="3">
    <location>
        <begin position="1"/>
        <end position="17"/>
    </location>
</feature>
<organism evidence="4">
    <name type="scientific">Chaetoceros debilis</name>
    <dbReference type="NCBI Taxonomy" id="122233"/>
    <lineage>
        <taxon>Eukaryota</taxon>
        <taxon>Sar</taxon>
        <taxon>Stramenopiles</taxon>
        <taxon>Ochrophyta</taxon>
        <taxon>Bacillariophyta</taxon>
        <taxon>Coscinodiscophyceae</taxon>
        <taxon>Chaetocerotophycidae</taxon>
        <taxon>Chaetocerotales</taxon>
        <taxon>Chaetocerotaceae</taxon>
        <taxon>Chaetoceros</taxon>
    </lineage>
</organism>
<proteinExistence type="predicted"/>
<feature type="transmembrane region" description="Helical" evidence="2">
    <location>
        <begin position="215"/>
        <end position="235"/>
    </location>
</feature>
<evidence type="ECO:0000256" key="3">
    <source>
        <dbReference type="SAM" id="SignalP"/>
    </source>
</evidence>
<sequence>MMKYTALFLMLLPLSEGFAPVQPRVTSAGQPLTSMFAKKKKGKSTGQGFGKKTEAAPQTASKSTESKGSSPESIGFSSVEGASQDANAFARPKVDLDPNMSTDERTKAILKQQFGLRSYEEQQGDVRAAEAAVVNRNRLEKVKQMKDEEFDIFMVIPLPIIKAIDAFLKLGLTLSTVAFVLAGFGITAEAWAIATDNKLPENIDNFIVNVIEPNFTPGLLVLLSFSVCLGIFATAQLASGSSMYKEEP</sequence>
<keyword evidence="3" id="KW-0732">Signal</keyword>
<accession>A0A7S3QAY9</accession>
<evidence type="ECO:0000256" key="1">
    <source>
        <dbReference type="SAM" id="MobiDB-lite"/>
    </source>
</evidence>
<feature type="chain" id="PRO_5031143702" evidence="3">
    <location>
        <begin position="18"/>
        <end position="248"/>
    </location>
</feature>
<name>A0A7S3QAY9_9STRA</name>
<keyword evidence="2" id="KW-1133">Transmembrane helix</keyword>
<dbReference type="EMBL" id="HBIO01021307">
    <property type="protein sequence ID" value="CAE0471556.1"/>
    <property type="molecule type" value="Transcribed_RNA"/>
</dbReference>
<keyword evidence="2" id="KW-0812">Transmembrane</keyword>
<reference evidence="4" key="1">
    <citation type="submission" date="2021-01" db="EMBL/GenBank/DDBJ databases">
        <authorList>
            <person name="Corre E."/>
            <person name="Pelletier E."/>
            <person name="Niang G."/>
            <person name="Scheremetjew M."/>
            <person name="Finn R."/>
            <person name="Kale V."/>
            <person name="Holt S."/>
            <person name="Cochrane G."/>
            <person name="Meng A."/>
            <person name="Brown T."/>
            <person name="Cohen L."/>
        </authorList>
    </citation>
    <scope>NUCLEOTIDE SEQUENCE</scope>
    <source>
        <strain evidence="4">MM31A-1</strain>
    </source>
</reference>
<dbReference type="AlphaFoldDB" id="A0A7S3QAY9"/>